<keyword evidence="2" id="KW-1185">Reference proteome</keyword>
<dbReference type="AlphaFoldDB" id="D7G5F0"/>
<gene>
    <name evidence="1" type="ORF">Esi_0640_0004</name>
</gene>
<evidence type="ECO:0000313" key="2">
    <source>
        <dbReference type="Proteomes" id="UP000002630"/>
    </source>
</evidence>
<sequence>MDASDAPLLDERSRDAPSLLSALQNLLQLDAPAIPMTKCRLQARHDAKHQDIGSGRYFGVRRQQGLGYQACWLRT</sequence>
<reference evidence="1 2" key="1">
    <citation type="journal article" date="2010" name="Nature">
        <title>The Ectocarpus genome and the independent evolution of multicellularity in brown algae.</title>
        <authorList>
            <person name="Cock J.M."/>
            <person name="Sterck L."/>
            <person name="Rouze P."/>
            <person name="Scornet D."/>
            <person name="Allen A.E."/>
            <person name="Amoutzias G."/>
            <person name="Anthouard V."/>
            <person name="Artiguenave F."/>
            <person name="Aury J.M."/>
            <person name="Badger J.H."/>
            <person name="Beszteri B."/>
            <person name="Billiau K."/>
            <person name="Bonnet E."/>
            <person name="Bothwell J.H."/>
            <person name="Bowler C."/>
            <person name="Boyen C."/>
            <person name="Brownlee C."/>
            <person name="Carrano C.J."/>
            <person name="Charrier B."/>
            <person name="Cho G.Y."/>
            <person name="Coelho S.M."/>
            <person name="Collen J."/>
            <person name="Corre E."/>
            <person name="Da Silva C."/>
            <person name="Delage L."/>
            <person name="Delaroque N."/>
            <person name="Dittami S.M."/>
            <person name="Doulbeau S."/>
            <person name="Elias M."/>
            <person name="Farnham G."/>
            <person name="Gachon C.M."/>
            <person name="Gschloessl B."/>
            <person name="Heesch S."/>
            <person name="Jabbari K."/>
            <person name="Jubin C."/>
            <person name="Kawai H."/>
            <person name="Kimura K."/>
            <person name="Kloareg B."/>
            <person name="Kupper F.C."/>
            <person name="Lang D."/>
            <person name="Le Bail A."/>
            <person name="Leblanc C."/>
            <person name="Lerouge P."/>
            <person name="Lohr M."/>
            <person name="Lopez P.J."/>
            <person name="Martens C."/>
            <person name="Maumus F."/>
            <person name="Michel G."/>
            <person name="Miranda-Saavedra D."/>
            <person name="Morales J."/>
            <person name="Moreau H."/>
            <person name="Motomura T."/>
            <person name="Nagasato C."/>
            <person name="Napoli C.A."/>
            <person name="Nelson D.R."/>
            <person name="Nyvall-Collen P."/>
            <person name="Peters A.F."/>
            <person name="Pommier C."/>
            <person name="Potin P."/>
            <person name="Poulain J."/>
            <person name="Quesneville H."/>
            <person name="Read B."/>
            <person name="Rensing S.A."/>
            <person name="Ritter A."/>
            <person name="Rousvoal S."/>
            <person name="Samanta M."/>
            <person name="Samson G."/>
            <person name="Schroeder D.C."/>
            <person name="Segurens B."/>
            <person name="Strittmatter M."/>
            <person name="Tonon T."/>
            <person name="Tregear J.W."/>
            <person name="Valentin K."/>
            <person name="von Dassow P."/>
            <person name="Yamagishi T."/>
            <person name="Van de Peer Y."/>
            <person name="Wincker P."/>
        </authorList>
    </citation>
    <scope>NUCLEOTIDE SEQUENCE [LARGE SCALE GENOMIC DNA]</scope>
    <source>
        <strain evidence="2">Ec32 / CCAP1310/4</strain>
    </source>
</reference>
<evidence type="ECO:0000313" key="1">
    <source>
        <dbReference type="EMBL" id="CBJ33844.1"/>
    </source>
</evidence>
<dbReference type="EMBL" id="FN649760">
    <property type="protein sequence ID" value="CBJ33844.1"/>
    <property type="molecule type" value="Genomic_DNA"/>
</dbReference>
<organism evidence="1 2">
    <name type="scientific">Ectocarpus siliculosus</name>
    <name type="common">Brown alga</name>
    <name type="synonym">Conferva siliculosa</name>
    <dbReference type="NCBI Taxonomy" id="2880"/>
    <lineage>
        <taxon>Eukaryota</taxon>
        <taxon>Sar</taxon>
        <taxon>Stramenopiles</taxon>
        <taxon>Ochrophyta</taxon>
        <taxon>PX clade</taxon>
        <taxon>Phaeophyceae</taxon>
        <taxon>Ectocarpales</taxon>
        <taxon>Ectocarpaceae</taxon>
        <taxon>Ectocarpus</taxon>
    </lineage>
</organism>
<dbReference type="Proteomes" id="UP000002630">
    <property type="component" value="Unassembled WGS sequence"/>
</dbReference>
<dbReference type="InParanoid" id="D7G5F0"/>
<dbReference type="OrthoDB" id="10563801at2759"/>
<protein>
    <submittedName>
        <fullName evidence="1">Uncharacterized protein</fullName>
    </submittedName>
</protein>
<name>D7G5F0_ECTSI</name>
<proteinExistence type="predicted"/>
<accession>D7G5F0</accession>